<evidence type="ECO:0000313" key="3">
    <source>
        <dbReference type="EnsemblPlants" id="TraesCS2A02G531600.1.cds1"/>
    </source>
</evidence>
<dbReference type="PaxDb" id="4565-Traes_2AL_68D3CFFCA.1"/>
<dbReference type="EnsemblPlants" id="TraesCS2A02G531600.1">
    <property type="protein sequence ID" value="TraesCS2A02G531600.1.cds1"/>
    <property type="gene ID" value="TraesCS2A02G531600"/>
</dbReference>
<dbReference type="Gramene" id="TraesCS2A02G531600.1">
    <property type="protein sequence ID" value="TraesCS2A02G531600.1.cds1"/>
    <property type="gene ID" value="TraesCS2A02G531600"/>
</dbReference>
<feature type="compositionally biased region" description="Basic and acidic residues" evidence="1">
    <location>
        <begin position="170"/>
        <end position="204"/>
    </location>
</feature>
<name>A0A3B6B8N2_WHEAT</name>
<dbReference type="Gramene" id="TraesCS2A03G1231400.1">
    <property type="protein sequence ID" value="TraesCS2A03G1231400.1.CDS1"/>
    <property type="gene ID" value="TraesCS2A03G1231400"/>
</dbReference>
<dbReference type="InterPro" id="IPR022251">
    <property type="entry name" value="DUF3774_wound-induced"/>
</dbReference>
<reference evidence="3" key="2">
    <citation type="submission" date="2018-10" db="UniProtKB">
        <authorList>
            <consortium name="EnsemblPlants"/>
        </authorList>
    </citation>
    <scope>IDENTIFICATION</scope>
</reference>
<feature type="region of interest" description="Disordered" evidence="1">
    <location>
        <begin position="308"/>
        <end position="336"/>
    </location>
</feature>
<dbReference type="Proteomes" id="UP000019116">
    <property type="component" value="Chromosome 2A"/>
</dbReference>
<proteinExistence type="predicted"/>
<sequence>MAGAAKASWMVAMSIGAVEALKDQAGLCHWNYALRATSMGRPISSARVRLDRRGQKRRSKAPTQTDVRPFFVRGRPISGLILSRICVGADTRWTRAPTPLPEPAPAGQWQPPPFPPIIPQNTPARERSRPPTSHGGRHRPRPRRRRRPRLPRLVRRRHPLQQRQALCPAQDRHRDQDEEGADARTAGRESAKRKGRRHAADARDKAAVQAAAVATAQQELTNARVTAATREALYMLEVNPSQHSLVQAVVAAASTGSSAFPRMVLPDSPRTSACNPVPGFHVYPQASRLFGECSPDVSVVTPSTPAPAPIDLNATPMVGGSSSGDTRKCARKTPADGLSDARNLFEEMSSAVDEDYMQNLNFEGGAPGAGYYPDETQSQDGRGAFTPAAGYDPDQAAFMHDQVGIDLDGFPLDHEFPNDYGLEEEDECDIEVEPLFEDEVAN</sequence>
<dbReference type="Pfam" id="PF12609">
    <property type="entry name" value="DUF3774"/>
    <property type="match status" value="1"/>
</dbReference>
<feature type="signal peptide" evidence="2">
    <location>
        <begin position="1"/>
        <end position="20"/>
    </location>
</feature>
<keyword evidence="2" id="KW-0732">Signal</keyword>
<dbReference type="OrthoDB" id="10345721at2759"/>
<organism evidence="3">
    <name type="scientific">Triticum aestivum</name>
    <name type="common">Wheat</name>
    <dbReference type="NCBI Taxonomy" id="4565"/>
    <lineage>
        <taxon>Eukaryota</taxon>
        <taxon>Viridiplantae</taxon>
        <taxon>Streptophyta</taxon>
        <taxon>Embryophyta</taxon>
        <taxon>Tracheophyta</taxon>
        <taxon>Spermatophyta</taxon>
        <taxon>Magnoliopsida</taxon>
        <taxon>Liliopsida</taxon>
        <taxon>Poales</taxon>
        <taxon>Poaceae</taxon>
        <taxon>BOP clade</taxon>
        <taxon>Pooideae</taxon>
        <taxon>Triticodae</taxon>
        <taxon>Triticeae</taxon>
        <taxon>Triticinae</taxon>
        <taxon>Triticum</taxon>
    </lineage>
</organism>
<keyword evidence="4" id="KW-1185">Reference proteome</keyword>
<evidence type="ECO:0000256" key="1">
    <source>
        <dbReference type="SAM" id="MobiDB-lite"/>
    </source>
</evidence>
<accession>A0A3B6B8N2</accession>
<feature type="compositionally biased region" description="Basic residues" evidence="1">
    <location>
        <begin position="135"/>
        <end position="160"/>
    </location>
</feature>
<dbReference type="AlphaFoldDB" id="A0A3B6B8N2"/>
<protein>
    <submittedName>
        <fullName evidence="3">Uncharacterized protein</fullName>
    </submittedName>
</protein>
<feature type="chain" id="PRO_5043171593" evidence="2">
    <location>
        <begin position="21"/>
        <end position="442"/>
    </location>
</feature>
<evidence type="ECO:0000313" key="4">
    <source>
        <dbReference type="Proteomes" id="UP000019116"/>
    </source>
</evidence>
<reference evidence="3" key="1">
    <citation type="submission" date="2018-08" db="EMBL/GenBank/DDBJ databases">
        <authorList>
            <person name="Rossello M."/>
        </authorList>
    </citation>
    <scope>NUCLEOTIDE SEQUENCE [LARGE SCALE GENOMIC DNA]</scope>
    <source>
        <strain evidence="3">cv. Chinese Spring</strain>
    </source>
</reference>
<feature type="compositionally biased region" description="Pro residues" evidence="1">
    <location>
        <begin position="98"/>
        <end position="118"/>
    </location>
</feature>
<feature type="region of interest" description="Disordered" evidence="1">
    <location>
        <begin position="96"/>
        <end position="204"/>
    </location>
</feature>
<evidence type="ECO:0000256" key="2">
    <source>
        <dbReference type="SAM" id="SignalP"/>
    </source>
</evidence>